<evidence type="ECO:0000313" key="1">
    <source>
        <dbReference type="EMBL" id="ASU34111.1"/>
    </source>
</evidence>
<accession>A0A223NX27</accession>
<evidence type="ECO:0000313" key="2">
    <source>
        <dbReference type="Proteomes" id="UP000215002"/>
    </source>
</evidence>
<dbReference type="KEGG" id="muc:MuYL_2221"/>
<dbReference type="RefSeq" id="WP_094570503.1">
    <property type="nucleotide sequence ID" value="NZ_CP022743.1"/>
</dbReference>
<keyword evidence="2" id="KW-1185">Reference proteome</keyword>
<sequence length="82" mass="9191">MFQVTKGAINVYSYLSESDKTAFNPGTIVAVQLNDGPIMKLNEDNLKLILAANSNALKFVKRKDYLKATTKYNEDMDMAVKK</sequence>
<dbReference type="EMBL" id="CP022743">
    <property type="protein sequence ID" value="ASU34111.1"/>
    <property type="molecule type" value="Genomic_DNA"/>
</dbReference>
<gene>
    <name evidence="1" type="ORF">MuYL_2221</name>
</gene>
<proteinExistence type="predicted"/>
<dbReference type="AlphaFoldDB" id="A0A223NX27"/>
<organism evidence="1 2">
    <name type="scientific">Mucilaginibacter xinganensis</name>
    <dbReference type="NCBI Taxonomy" id="1234841"/>
    <lineage>
        <taxon>Bacteria</taxon>
        <taxon>Pseudomonadati</taxon>
        <taxon>Bacteroidota</taxon>
        <taxon>Sphingobacteriia</taxon>
        <taxon>Sphingobacteriales</taxon>
        <taxon>Sphingobacteriaceae</taxon>
        <taxon>Mucilaginibacter</taxon>
    </lineage>
</organism>
<dbReference type="OrthoDB" id="703071at2"/>
<reference evidence="1 2" key="1">
    <citation type="submission" date="2017-08" db="EMBL/GenBank/DDBJ databases">
        <title>Complete genome sequence of Mucilaginibacter sp. strain BJC16-A31.</title>
        <authorList>
            <consortium name="Henan University of Science and Technology"/>
            <person name="You X."/>
        </authorList>
    </citation>
    <scope>NUCLEOTIDE SEQUENCE [LARGE SCALE GENOMIC DNA]</scope>
    <source>
        <strain evidence="1 2">BJC16-A31</strain>
    </source>
</reference>
<name>A0A223NX27_9SPHI</name>
<protein>
    <submittedName>
        <fullName evidence="1">Uncharacterized protein</fullName>
    </submittedName>
</protein>
<dbReference type="Proteomes" id="UP000215002">
    <property type="component" value="Chromosome"/>
</dbReference>